<dbReference type="RefSeq" id="WP_289320438.1">
    <property type="nucleotide sequence ID" value="NZ_JAUCEY010000008.1"/>
</dbReference>
<reference evidence="1" key="1">
    <citation type="submission" date="2023-06" db="EMBL/GenBank/DDBJ databases">
        <title>Comparative genomics of Bacillaceae isolates and their secondary metabolite potential.</title>
        <authorList>
            <person name="Song L."/>
            <person name="Nielsen L.J."/>
            <person name="Mohite O."/>
            <person name="Xu X."/>
            <person name="Weber T."/>
            <person name="Kovacs A.T."/>
        </authorList>
    </citation>
    <scope>NUCLEOTIDE SEQUENCE</scope>
    <source>
        <strain evidence="1">D8_B_37</strain>
    </source>
</reference>
<proteinExistence type="predicted"/>
<dbReference type="EMBL" id="JAUCEY010000008">
    <property type="protein sequence ID" value="MDM5453785.1"/>
    <property type="molecule type" value="Genomic_DNA"/>
</dbReference>
<organism evidence="1 2">
    <name type="scientific">Peribacillus simplex</name>
    <dbReference type="NCBI Taxonomy" id="1478"/>
    <lineage>
        <taxon>Bacteria</taxon>
        <taxon>Bacillati</taxon>
        <taxon>Bacillota</taxon>
        <taxon>Bacilli</taxon>
        <taxon>Bacillales</taxon>
        <taxon>Bacillaceae</taxon>
        <taxon>Peribacillus</taxon>
    </lineage>
</organism>
<comment type="caution">
    <text evidence="1">The sequence shown here is derived from an EMBL/GenBank/DDBJ whole genome shotgun (WGS) entry which is preliminary data.</text>
</comment>
<protein>
    <submittedName>
        <fullName evidence="1">Uncharacterized protein</fullName>
    </submittedName>
</protein>
<sequence length="59" mass="6543">MKSKEICPLKELSETRNGKVMRHVIKAPLLNIDTGQVSSLENPEVLETIKHLNANSSLS</sequence>
<accession>A0AAW7IE57</accession>
<evidence type="ECO:0000313" key="1">
    <source>
        <dbReference type="EMBL" id="MDM5453785.1"/>
    </source>
</evidence>
<name>A0AAW7IE57_9BACI</name>
<gene>
    <name evidence="1" type="ORF">QUF89_16685</name>
</gene>
<evidence type="ECO:0000313" key="2">
    <source>
        <dbReference type="Proteomes" id="UP001234602"/>
    </source>
</evidence>
<dbReference type="AlphaFoldDB" id="A0AAW7IE57"/>
<dbReference type="Proteomes" id="UP001234602">
    <property type="component" value="Unassembled WGS sequence"/>
</dbReference>